<dbReference type="AlphaFoldDB" id="A0AAN7TP09"/>
<feature type="compositionally biased region" description="Basic residues" evidence="1">
    <location>
        <begin position="175"/>
        <end position="193"/>
    </location>
</feature>
<evidence type="ECO:0000256" key="1">
    <source>
        <dbReference type="SAM" id="MobiDB-lite"/>
    </source>
</evidence>
<gene>
    <name evidence="2" type="ORF">LTR62_005943</name>
</gene>
<protein>
    <submittedName>
        <fullName evidence="2">Uncharacterized protein</fullName>
    </submittedName>
</protein>
<dbReference type="EMBL" id="JAVRRL010000005">
    <property type="protein sequence ID" value="KAK5117326.1"/>
    <property type="molecule type" value="Genomic_DNA"/>
</dbReference>
<feature type="compositionally biased region" description="Low complexity" evidence="1">
    <location>
        <begin position="604"/>
        <end position="613"/>
    </location>
</feature>
<reference evidence="2" key="1">
    <citation type="submission" date="2023-08" db="EMBL/GenBank/DDBJ databases">
        <title>Black Yeasts Isolated from many extreme environments.</title>
        <authorList>
            <person name="Coleine C."/>
            <person name="Stajich J.E."/>
            <person name="Selbmann L."/>
        </authorList>
    </citation>
    <scope>NUCLEOTIDE SEQUENCE</scope>
    <source>
        <strain evidence="2">CCFEE 5401</strain>
    </source>
</reference>
<proteinExistence type="predicted"/>
<organism evidence="2 3">
    <name type="scientific">Meristemomyces frigidus</name>
    <dbReference type="NCBI Taxonomy" id="1508187"/>
    <lineage>
        <taxon>Eukaryota</taxon>
        <taxon>Fungi</taxon>
        <taxon>Dikarya</taxon>
        <taxon>Ascomycota</taxon>
        <taxon>Pezizomycotina</taxon>
        <taxon>Dothideomycetes</taxon>
        <taxon>Dothideomycetidae</taxon>
        <taxon>Mycosphaerellales</taxon>
        <taxon>Teratosphaeriaceae</taxon>
        <taxon>Meristemomyces</taxon>
    </lineage>
</organism>
<comment type="caution">
    <text evidence="2">The sequence shown here is derived from an EMBL/GenBank/DDBJ whole genome shotgun (WGS) entry which is preliminary data.</text>
</comment>
<dbReference type="Proteomes" id="UP001310890">
    <property type="component" value="Unassembled WGS sequence"/>
</dbReference>
<feature type="region of interest" description="Disordered" evidence="1">
    <location>
        <begin position="1"/>
        <end position="32"/>
    </location>
</feature>
<feature type="region of interest" description="Disordered" evidence="1">
    <location>
        <begin position="175"/>
        <end position="194"/>
    </location>
</feature>
<feature type="compositionally biased region" description="Polar residues" evidence="1">
    <location>
        <begin position="160"/>
        <end position="169"/>
    </location>
</feature>
<accession>A0AAN7TP09</accession>
<feature type="region of interest" description="Disordered" evidence="1">
    <location>
        <begin position="126"/>
        <end position="170"/>
    </location>
</feature>
<feature type="compositionally biased region" description="Acidic residues" evidence="1">
    <location>
        <begin position="140"/>
        <end position="159"/>
    </location>
</feature>
<evidence type="ECO:0000313" key="3">
    <source>
        <dbReference type="Proteomes" id="UP001310890"/>
    </source>
</evidence>
<feature type="region of interest" description="Disordered" evidence="1">
    <location>
        <begin position="218"/>
        <end position="252"/>
    </location>
</feature>
<evidence type="ECO:0000313" key="2">
    <source>
        <dbReference type="EMBL" id="KAK5117326.1"/>
    </source>
</evidence>
<feature type="region of interest" description="Disordered" evidence="1">
    <location>
        <begin position="581"/>
        <end position="613"/>
    </location>
</feature>
<feature type="region of interest" description="Disordered" evidence="1">
    <location>
        <begin position="367"/>
        <end position="432"/>
    </location>
</feature>
<name>A0AAN7TP09_9PEZI</name>
<sequence>MARTKYIPQSAPGVRRTSNEHREAAHSTPARRLKPRVEYVEVSSDDINPHNERGVLAGVHFTAVLSPARRADAAASPIHDGEQANVAGVAKYVTRATRHGRTPVDYDMKHHPMDEVLRPIRSAKRRSGLLAHRQSVRSADDDDEDDEADLGLHDEESDWDVSTTGNSHLSPIRTVRKPQATRHSVRAQARKHVNYSAKIHPQDYALPGFQHKAQTALQSQAIESTSKERRRSGQPLEEQSPLNVQETGIPYQPRKKLKSVASSLPTCRLPRQLRNVKSMKSRKLMQSANSMDTDELIEWAIKGSQAQSMVLPTKEDIDGLQEDDDPTGISDEVDSSDINLGQMLMQASQEVADIPQGVSEIRVKSKDHEQMSTASQQCEEDNDADVRKKSSPIHAQATVVAGSRDSVTRHQDRGTSAKQISPASIGADDGPRTVSTDWIPSIDHLIVDEGFGTTRHKSPMGLLANSGGIKASARKRVRARPILHTDLREKRSVRTTVPTPAPTGEAATLDDVGTMFGESVHLTWKEEAGPGIMLARGIGVDHTSHVDDEQSLPDICSNYDDLHGASFEDELAITTAQHTPIDAGELPSTAPESDFEQQQEYETSHSSSLSSRTFVSTRPVSNLSNSRGPSMAEYVKTSGALLSTISSHVWSSYSTPVAAKFVTKKYEDEVTTVQLQDAEPIFAQLPSSGTFAESSVDICDSGSDPLSRGTFVAEPVQCSRPAGFTPINSGTGS</sequence>
<feature type="compositionally biased region" description="Basic and acidic residues" evidence="1">
    <location>
        <begin position="406"/>
        <end position="415"/>
    </location>
</feature>